<dbReference type="GO" id="GO:0005886">
    <property type="term" value="C:plasma membrane"/>
    <property type="evidence" value="ECO:0007669"/>
    <property type="project" value="InterPro"/>
</dbReference>
<evidence type="ECO:0000313" key="2">
    <source>
        <dbReference type="EMBL" id="GAV52013.1"/>
    </source>
</evidence>
<comment type="caution">
    <text evidence="2">The sequence shown here is derived from an EMBL/GenBank/DDBJ whole genome shotgun (WGS) entry which is preliminary data.</text>
</comment>
<accession>A0A1Q3A8W0</accession>
<dbReference type="InterPro" id="IPR052413">
    <property type="entry name" value="SUR7_domain"/>
</dbReference>
<evidence type="ECO:0000256" key="1">
    <source>
        <dbReference type="SAM" id="Phobius"/>
    </source>
</evidence>
<evidence type="ECO:0000313" key="3">
    <source>
        <dbReference type="Proteomes" id="UP000187013"/>
    </source>
</evidence>
<feature type="transmembrane region" description="Helical" evidence="1">
    <location>
        <begin position="145"/>
        <end position="173"/>
    </location>
</feature>
<reference evidence="2 3" key="1">
    <citation type="submission" date="2016-08" db="EMBL/GenBank/DDBJ databases">
        <title>Draft genome sequence of allopolyploid Zygosaccharomyces rouxii.</title>
        <authorList>
            <person name="Watanabe J."/>
            <person name="Uehara K."/>
            <person name="Mogi Y."/>
            <person name="Tsukioka Y."/>
        </authorList>
    </citation>
    <scope>NUCLEOTIDE SEQUENCE [LARGE SCALE GENOMIC DNA]</scope>
    <source>
        <strain evidence="2 3">NBRC 110957</strain>
    </source>
</reference>
<keyword evidence="1" id="KW-1133">Transmembrane helix</keyword>
<sequence>MIACTGCIHSGKPTQNFYIFKIDLRSSSDYDYSLRRSQLHRGPNTPYIVHVGGWGYCRWNNDKEIIDCQHHHGPALLGLDKILNENNATNLTLSGPPFSRLQKHSAAYRGFGKTSAAFLVIAVVISLINFIVATPCSFKTSTVKISVGIIFCSITFFCLLLESVFCSVTAIYIKEILDSNDWGIHVETGKDTLTIIWLSVLFCFILLIMWLLQLRKIRHFQLSKSAANEMSIHELNNFSADTTSQFSEQLPKYEEIENQQLLKDTKLAV</sequence>
<keyword evidence="1" id="KW-0812">Transmembrane</keyword>
<dbReference type="Proteomes" id="UP000187013">
    <property type="component" value="Unassembled WGS sequence"/>
</dbReference>
<dbReference type="Gene3D" id="1.20.140.150">
    <property type="match status" value="1"/>
</dbReference>
<organism evidence="2 3">
    <name type="scientific">Zygosaccharomyces rouxii</name>
    <dbReference type="NCBI Taxonomy" id="4956"/>
    <lineage>
        <taxon>Eukaryota</taxon>
        <taxon>Fungi</taxon>
        <taxon>Dikarya</taxon>
        <taxon>Ascomycota</taxon>
        <taxon>Saccharomycotina</taxon>
        <taxon>Saccharomycetes</taxon>
        <taxon>Saccharomycetales</taxon>
        <taxon>Saccharomycetaceae</taxon>
        <taxon>Zygosaccharomyces</taxon>
    </lineage>
</organism>
<feature type="transmembrane region" description="Helical" evidence="1">
    <location>
        <begin position="193"/>
        <end position="212"/>
    </location>
</feature>
<gene>
    <name evidence="2" type="ORF">ZYGR_0AF04850</name>
</gene>
<proteinExistence type="predicted"/>
<keyword evidence="1" id="KW-0472">Membrane</keyword>
<dbReference type="Pfam" id="PF06687">
    <property type="entry name" value="SUR7"/>
    <property type="match status" value="1"/>
</dbReference>
<dbReference type="PANTHER" id="PTHR28019">
    <property type="entry name" value="CELL MEMBRANE PROTEIN YLR413W-RELATED"/>
    <property type="match status" value="1"/>
</dbReference>
<dbReference type="GO" id="GO:0051285">
    <property type="term" value="C:cell cortex of cell tip"/>
    <property type="evidence" value="ECO:0007669"/>
    <property type="project" value="TreeGrafter"/>
</dbReference>
<name>A0A1Q3A8W0_ZYGRO</name>
<dbReference type="PANTHER" id="PTHR28019:SF2">
    <property type="entry name" value="CELL MEMBRANE PROTEIN YLR413W-RELATED"/>
    <property type="match status" value="1"/>
</dbReference>
<dbReference type="EMBL" id="BDGX01000032">
    <property type="protein sequence ID" value="GAV52013.1"/>
    <property type="molecule type" value="Genomic_DNA"/>
</dbReference>
<protein>
    <submittedName>
        <fullName evidence="2">Uncharacterized protein</fullName>
    </submittedName>
</protein>
<dbReference type="AlphaFoldDB" id="A0A1Q3A8W0"/>
<dbReference type="InterPro" id="IPR009571">
    <property type="entry name" value="SUR7/Rim9-like_fungi"/>
</dbReference>
<dbReference type="GO" id="GO:0031505">
    <property type="term" value="P:fungal-type cell wall organization"/>
    <property type="evidence" value="ECO:0007669"/>
    <property type="project" value="TreeGrafter"/>
</dbReference>
<feature type="transmembrane region" description="Helical" evidence="1">
    <location>
        <begin position="115"/>
        <end position="133"/>
    </location>
</feature>